<name>A0A1H4KJ87_PSEJE</name>
<dbReference type="AlphaFoldDB" id="A0A1H4KJ87"/>
<dbReference type="Proteomes" id="UP000198542">
    <property type="component" value="Unassembled WGS sequence"/>
</dbReference>
<sequence>MPADPEMAPQSFQEADSPEWIDLKRLQVFSTSGGNIIYANGYQQLRLMVVVQAVDEGQKVVGISESELDSIQLLDAYSGKALPIDTIRDGEEPVWKCMLERRLSYAPFPHTGELHGPVVRGKGIFLKEFYVSSNSPDPVKLIAAITRSDGKVFYSEETSEFGEISLRTVPPPIYRKEQFRVKHLSANWKPTENVAKVDRYVLDLLVDQHHIKFVDCSIAGVLHARSEHPDYLGYYAVGYFNGLKSNDGAEALWETADKIATYHDEQGKVTFLMHFARKGGASTVRYDQLSVKMFVRDMYGNGHEVDVAMNTQSPSMIEVV</sequence>
<organism evidence="1 2">
    <name type="scientific">Pseudomonas jessenii</name>
    <dbReference type="NCBI Taxonomy" id="77298"/>
    <lineage>
        <taxon>Bacteria</taxon>
        <taxon>Pseudomonadati</taxon>
        <taxon>Pseudomonadota</taxon>
        <taxon>Gammaproteobacteria</taxon>
        <taxon>Pseudomonadales</taxon>
        <taxon>Pseudomonadaceae</taxon>
        <taxon>Pseudomonas</taxon>
    </lineage>
</organism>
<accession>A0A1H4KJ87</accession>
<evidence type="ECO:0000313" key="1">
    <source>
        <dbReference type="EMBL" id="SEB58571.1"/>
    </source>
</evidence>
<reference evidence="2" key="1">
    <citation type="submission" date="2016-10" db="EMBL/GenBank/DDBJ databases">
        <authorList>
            <person name="Varghese N."/>
            <person name="Submissions S."/>
        </authorList>
    </citation>
    <scope>NUCLEOTIDE SEQUENCE [LARGE SCALE GENOMIC DNA]</scope>
    <source>
        <strain evidence="2">BS3660</strain>
    </source>
</reference>
<proteinExistence type="predicted"/>
<keyword evidence="2" id="KW-1185">Reference proteome</keyword>
<evidence type="ECO:0000313" key="2">
    <source>
        <dbReference type="Proteomes" id="UP000198542"/>
    </source>
</evidence>
<dbReference type="EMBL" id="FNTC01000002">
    <property type="protein sequence ID" value="SEB58571.1"/>
    <property type="molecule type" value="Genomic_DNA"/>
</dbReference>
<gene>
    <name evidence="1" type="ORF">SAMN04490187_1132</name>
</gene>
<protein>
    <submittedName>
        <fullName evidence="1">Uncharacterized protein</fullName>
    </submittedName>
</protein>